<organism evidence="3">
    <name type="scientific">Anisakis simplex</name>
    <name type="common">Herring worm</name>
    <dbReference type="NCBI Taxonomy" id="6269"/>
    <lineage>
        <taxon>Eukaryota</taxon>
        <taxon>Metazoa</taxon>
        <taxon>Ecdysozoa</taxon>
        <taxon>Nematoda</taxon>
        <taxon>Chromadorea</taxon>
        <taxon>Rhabditida</taxon>
        <taxon>Spirurina</taxon>
        <taxon>Ascaridomorpha</taxon>
        <taxon>Ascaridoidea</taxon>
        <taxon>Anisakidae</taxon>
        <taxon>Anisakis</taxon>
        <taxon>Anisakis simplex complex</taxon>
    </lineage>
</organism>
<reference evidence="3" key="1">
    <citation type="submission" date="2017-02" db="UniProtKB">
        <authorList>
            <consortium name="WormBaseParasite"/>
        </authorList>
    </citation>
    <scope>IDENTIFICATION</scope>
</reference>
<evidence type="ECO:0000313" key="3">
    <source>
        <dbReference type="WBParaSite" id="ASIM_0001700901-mRNA-1"/>
    </source>
</evidence>
<dbReference type="EMBL" id="UYRR01033074">
    <property type="protein sequence ID" value="VDK57733.1"/>
    <property type="molecule type" value="Genomic_DNA"/>
</dbReference>
<keyword evidence="2" id="KW-1185">Reference proteome</keyword>
<dbReference type="AlphaFoldDB" id="A0A0M3K7R8"/>
<dbReference type="OrthoDB" id="10594088at2759"/>
<name>A0A0M3K7R8_ANISI</name>
<reference evidence="1 2" key="2">
    <citation type="submission" date="2018-11" db="EMBL/GenBank/DDBJ databases">
        <authorList>
            <consortium name="Pathogen Informatics"/>
        </authorList>
    </citation>
    <scope>NUCLEOTIDE SEQUENCE [LARGE SCALE GENOMIC DNA]</scope>
</reference>
<evidence type="ECO:0000313" key="2">
    <source>
        <dbReference type="Proteomes" id="UP000267096"/>
    </source>
</evidence>
<evidence type="ECO:0000313" key="1">
    <source>
        <dbReference type="EMBL" id="VDK57733.1"/>
    </source>
</evidence>
<sequence length="71" mass="7678">MSTALGKMPSALRRAFTSFINLFVPQTSSSAVRVNSSKFMSFSKVNAAAAAANVQNMILTRFQSIKTVDCE</sequence>
<proteinExistence type="predicted"/>
<protein>
    <submittedName>
        <fullName evidence="3">Secreted protein</fullName>
    </submittedName>
</protein>
<dbReference type="WBParaSite" id="ASIM_0001700901-mRNA-1">
    <property type="protein sequence ID" value="ASIM_0001700901-mRNA-1"/>
    <property type="gene ID" value="ASIM_0001700901"/>
</dbReference>
<accession>A0A0M3K7R8</accession>
<gene>
    <name evidence="1" type="ORF">ASIM_LOCUS16416</name>
</gene>
<dbReference type="Proteomes" id="UP000267096">
    <property type="component" value="Unassembled WGS sequence"/>
</dbReference>